<proteinExistence type="predicted"/>
<evidence type="ECO:0000259" key="2">
    <source>
        <dbReference type="Pfam" id="PF24748"/>
    </source>
</evidence>
<protein>
    <recommendedName>
        <fullName evidence="2">Galaxin-like repeats domain-containing protein</fullName>
    </recommendedName>
</protein>
<comment type="caution">
    <text evidence="3">The sequence shown here is derived from an EMBL/GenBank/DDBJ whole genome shotgun (WGS) entry which is preliminary data.</text>
</comment>
<feature type="signal peptide" evidence="1">
    <location>
        <begin position="1"/>
        <end position="21"/>
    </location>
</feature>
<keyword evidence="1" id="KW-0732">Signal</keyword>
<gene>
    <name evidence="3" type="ORF">NP493_1078g00024</name>
</gene>
<feature type="domain" description="Galaxin-like repeats" evidence="2">
    <location>
        <begin position="37"/>
        <end position="83"/>
    </location>
</feature>
<dbReference type="Pfam" id="PF24748">
    <property type="entry name" value="Galaxin_repeat"/>
    <property type="match status" value="1"/>
</dbReference>
<organism evidence="3 4">
    <name type="scientific">Ridgeia piscesae</name>
    <name type="common">Tubeworm</name>
    <dbReference type="NCBI Taxonomy" id="27915"/>
    <lineage>
        <taxon>Eukaryota</taxon>
        <taxon>Metazoa</taxon>
        <taxon>Spiralia</taxon>
        <taxon>Lophotrochozoa</taxon>
        <taxon>Annelida</taxon>
        <taxon>Polychaeta</taxon>
        <taxon>Sedentaria</taxon>
        <taxon>Canalipalpata</taxon>
        <taxon>Sabellida</taxon>
        <taxon>Siboglinidae</taxon>
        <taxon>Ridgeia</taxon>
    </lineage>
</organism>
<dbReference type="InterPro" id="IPR056601">
    <property type="entry name" value="Galaxin_dom"/>
</dbReference>
<evidence type="ECO:0000256" key="1">
    <source>
        <dbReference type="SAM" id="SignalP"/>
    </source>
</evidence>
<evidence type="ECO:0000313" key="4">
    <source>
        <dbReference type="Proteomes" id="UP001209878"/>
    </source>
</evidence>
<evidence type="ECO:0000313" key="3">
    <source>
        <dbReference type="EMBL" id="KAK2171323.1"/>
    </source>
</evidence>
<sequence length="98" mass="11148">MHVTVILLLGSLVASSTFVDGFFLWGESCDIPPTGHCNGKEFNFREHLCCGDQLYPRVTWTESCCSWKMLDLTKEKCCHDFVIPLEEKCLPDPVKHGR</sequence>
<reference evidence="3" key="1">
    <citation type="journal article" date="2023" name="Mol. Biol. Evol.">
        <title>Third-Generation Sequencing Reveals the Adaptive Role of the Epigenome in Three Deep-Sea Polychaetes.</title>
        <authorList>
            <person name="Perez M."/>
            <person name="Aroh O."/>
            <person name="Sun Y."/>
            <person name="Lan Y."/>
            <person name="Juniper S.K."/>
            <person name="Young C.R."/>
            <person name="Angers B."/>
            <person name="Qian P.Y."/>
        </authorList>
    </citation>
    <scope>NUCLEOTIDE SEQUENCE</scope>
    <source>
        <strain evidence="3">R07B-5</strain>
    </source>
</reference>
<name>A0AAD9NJY5_RIDPI</name>
<dbReference type="EMBL" id="JAODUO010001077">
    <property type="protein sequence ID" value="KAK2171323.1"/>
    <property type="molecule type" value="Genomic_DNA"/>
</dbReference>
<keyword evidence="4" id="KW-1185">Reference proteome</keyword>
<accession>A0AAD9NJY5</accession>
<dbReference type="AlphaFoldDB" id="A0AAD9NJY5"/>
<dbReference type="Proteomes" id="UP001209878">
    <property type="component" value="Unassembled WGS sequence"/>
</dbReference>
<feature type="chain" id="PRO_5042196238" description="Galaxin-like repeats domain-containing protein" evidence="1">
    <location>
        <begin position="22"/>
        <end position="98"/>
    </location>
</feature>